<evidence type="ECO:0000259" key="6">
    <source>
        <dbReference type="Pfam" id="PF22544"/>
    </source>
</evidence>
<evidence type="ECO:0000256" key="2">
    <source>
        <dbReference type="ARBA" id="ARBA00004496"/>
    </source>
</evidence>
<evidence type="ECO:0000256" key="4">
    <source>
        <dbReference type="ARBA" id="ARBA00023069"/>
    </source>
</evidence>
<comment type="subcellular location">
    <subcellularLocation>
        <location evidence="1">Cell projection</location>
        <location evidence="1">Cilium</location>
    </subcellularLocation>
    <subcellularLocation>
        <location evidence="2">Cytoplasm</location>
    </subcellularLocation>
</comment>
<dbReference type="GO" id="GO:0003341">
    <property type="term" value="P:cilium movement"/>
    <property type="evidence" value="ECO:0007669"/>
    <property type="project" value="TreeGrafter"/>
</dbReference>
<name>E4YUH3_OIKDI</name>
<dbReference type="InterPro" id="IPR013783">
    <property type="entry name" value="Ig-like_fold"/>
</dbReference>
<protein>
    <recommendedName>
        <fullName evidence="6">HYDIN/VesB/CFA65-like Ig-like domain-containing protein</fullName>
    </recommendedName>
</protein>
<evidence type="ECO:0000313" key="7">
    <source>
        <dbReference type="EMBL" id="CBY39112.1"/>
    </source>
</evidence>
<feature type="domain" description="HYDIN/VesB/CFA65-like Ig-like" evidence="6">
    <location>
        <begin position="1"/>
        <end position="98"/>
    </location>
</feature>
<dbReference type="Proteomes" id="UP000011014">
    <property type="component" value="Unassembled WGS sequence"/>
</dbReference>
<dbReference type="GO" id="GO:0005930">
    <property type="term" value="C:axoneme"/>
    <property type="evidence" value="ECO:0007669"/>
    <property type="project" value="TreeGrafter"/>
</dbReference>
<dbReference type="Pfam" id="PF22544">
    <property type="entry name" value="HYDIN_VesB_CFA65-like_Ig"/>
    <property type="match status" value="1"/>
</dbReference>
<dbReference type="InterPro" id="IPR033305">
    <property type="entry name" value="Hydin-like"/>
</dbReference>
<keyword evidence="4" id="KW-0969">Cilium</keyword>
<keyword evidence="5" id="KW-0966">Cell projection</keyword>
<dbReference type="EMBL" id="FN655428">
    <property type="protein sequence ID" value="CBY39112.1"/>
    <property type="molecule type" value="Genomic_DNA"/>
</dbReference>
<dbReference type="GO" id="GO:1904158">
    <property type="term" value="P:axonemal central apparatus assembly"/>
    <property type="evidence" value="ECO:0007669"/>
    <property type="project" value="TreeGrafter"/>
</dbReference>
<accession>E4YUH3</accession>
<dbReference type="Gene3D" id="2.60.40.10">
    <property type="entry name" value="Immunoglobulins"/>
    <property type="match status" value="2"/>
</dbReference>
<reference evidence="7" key="1">
    <citation type="journal article" date="2010" name="Science">
        <title>Plasticity of animal genome architecture unmasked by rapid evolution of a pelagic tunicate.</title>
        <authorList>
            <person name="Denoeud F."/>
            <person name="Henriet S."/>
            <person name="Mungpakdee S."/>
            <person name="Aury J.M."/>
            <person name="Da Silva C."/>
            <person name="Brinkmann H."/>
            <person name="Mikhaleva J."/>
            <person name="Olsen L.C."/>
            <person name="Jubin C."/>
            <person name="Canestro C."/>
            <person name="Bouquet J.M."/>
            <person name="Danks G."/>
            <person name="Poulain J."/>
            <person name="Campsteijn C."/>
            <person name="Adamski M."/>
            <person name="Cross I."/>
            <person name="Yadetie F."/>
            <person name="Muffato M."/>
            <person name="Louis A."/>
            <person name="Butcher S."/>
            <person name="Tsagkogeorga G."/>
            <person name="Konrad A."/>
            <person name="Singh S."/>
            <person name="Jensen M.F."/>
            <person name="Cong E.H."/>
            <person name="Eikeseth-Otteraa H."/>
            <person name="Noel B."/>
            <person name="Anthouard V."/>
            <person name="Porcel B.M."/>
            <person name="Kachouri-Lafond R."/>
            <person name="Nishino A."/>
            <person name="Ugolini M."/>
            <person name="Chourrout P."/>
            <person name="Nishida H."/>
            <person name="Aasland R."/>
            <person name="Huzurbazar S."/>
            <person name="Westhof E."/>
            <person name="Delsuc F."/>
            <person name="Lehrach H."/>
            <person name="Reinhardt R."/>
            <person name="Weissenbach J."/>
            <person name="Roy S.W."/>
            <person name="Artiguenave F."/>
            <person name="Postlethwait J.H."/>
            <person name="Manak J.R."/>
            <person name="Thompson E.M."/>
            <person name="Jaillon O."/>
            <person name="Du Pasquier L."/>
            <person name="Boudinot P."/>
            <person name="Liberles D.A."/>
            <person name="Volff J.N."/>
            <person name="Philippe H."/>
            <person name="Lenhard B."/>
            <person name="Roest Crollius H."/>
            <person name="Wincker P."/>
            <person name="Chourrout D."/>
        </authorList>
    </citation>
    <scope>NUCLEOTIDE SEQUENCE [LARGE SCALE GENOMIC DNA]</scope>
</reference>
<organism evidence="7">
    <name type="scientific">Oikopleura dioica</name>
    <name type="common">Tunicate</name>
    <dbReference type="NCBI Taxonomy" id="34765"/>
    <lineage>
        <taxon>Eukaryota</taxon>
        <taxon>Metazoa</taxon>
        <taxon>Chordata</taxon>
        <taxon>Tunicata</taxon>
        <taxon>Appendicularia</taxon>
        <taxon>Copelata</taxon>
        <taxon>Oikopleuridae</taxon>
        <taxon>Oikopleura</taxon>
    </lineage>
</organism>
<keyword evidence="3" id="KW-0963">Cytoplasm</keyword>
<dbReference type="InterPro" id="IPR053879">
    <property type="entry name" value="HYDIN_VesB_CFA65-like_Ig"/>
</dbReference>
<dbReference type="PANTHER" id="PTHR23053:SF0">
    <property type="entry name" value="HYDROCEPHALUS-INDUCING PROTEIN HOMOLOG"/>
    <property type="match status" value="1"/>
</dbReference>
<dbReference type="AlphaFoldDB" id="E4YUH3"/>
<gene>
    <name evidence="7" type="ORF">GSOID_T00019656001</name>
</gene>
<evidence type="ECO:0000256" key="3">
    <source>
        <dbReference type="ARBA" id="ARBA00022490"/>
    </source>
</evidence>
<sequence>MELDLDAIPFGPIIQGSTSEKRLMISNTGDIGASFKWDTQALGKYFTISPAQGYLSPGTQQPLVVIFAPKNVSRDVRAERVKCEVEGLSQPLQLTLTGSALPPTLTKDAPIVFNATVRTSDTKSISLKNPTNQRWSVRVKLRGSHAHFWQPDCDLIIVEPQNQRSMNFVYTPMEMTCSTHKHEASLFFQLPDGQGQAYVFQGISEPPKLINLSLREIPAKSVYEENIRIENWLKKTQRLAVEIEPIKPEKFDASYVIDGKSHIDLGSLEKRDYNLKVSSFKEGQVSAKVTFKNLSSGEFVAYQVNFKFTQPKPQSETTRLSSQVRQLVSHTVLIPNPLPKEVVFTWDSKLPDIIVPPTFHVPPLSTGSCTFNYQPLIIGKNEGTITCFTPELGAFHFPLSLTAKLADLEPEVSFYASLGSSQTKTIRIRSFARQKTDFVIKSSSAQFLHEKSVAAPQSAPNGTELTFEVTFEPTQIGRQKSHISLTSNTGGEYEIPLVSECTPPQPLGPFSLRAKTQIPISFKNVFGETVEFHFATVNSLFTVNKKKEAIKSKKSFSLLVGFEGNPTDDLVTSKLVITRKDMPGIAWEMYLRGSNEKL</sequence>
<evidence type="ECO:0000256" key="5">
    <source>
        <dbReference type="ARBA" id="ARBA00023273"/>
    </source>
</evidence>
<proteinExistence type="predicted"/>
<dbReference type="PANTHER" id="PTHR23053">
    <property type="entry name" value="DLEC1 DELETED IN LUNG AND ESOPHAGEAL CANCER 1"/>
    <property type="match status" value="1"/>
</dbReference>
<evidence type="ECO:0000256" key="1">
    <source>
        <dbReference type="ARBA" id="ARBA00004138"/>
    </source>
</evidence>